<dbReference type="Pfam" id="PF07905">
    <property type="entry name" value="PucR"/>
    <property type="match status" value="1"/>
</dbReference>
<sequence>MTQPPERADSATLRSLMAAPHLQLFTPPEPVGDLDRPVQWVHTTELLDPSRYLHGGELVCTVGLSLHSPEDCAAFAAAVAGCGAVGVCFGTGDVHDEVPASLVDACREHGLPLLLAPPETPFSAISRYVAEVRLGPELASARATSALVPELLASLRRGDDARQMLDRAGAVLGGYFRLDPDDRAAEPQHSVVVPGAGTVVWVGPGPLPDPAVLDVIARFVSAVQGERDMEAMLQRERVGQLLSLVERRMLLPDALSQLLDWPGLAAPELAVSAWPAGAGVLLTQALPGALVADAPEVCLVLCQEPARVAAAAAELSLPSGHSAPVRLAELDAAIAQARIALNLARQHGGSVGPDRLSTLDSLLELVPSHQLSPFRRQLIDPLETLDRDRRTQYIRTLQVFLAHNGSVVGTARELYLHTNTVRHRLARIHELTGRNPLVFDDLVAFSIGLRAAGRAPDTAGHTESRTT</sequence>
<evidence type="ECO:0000313" key="4">
    <source>
        <dbReference type="Proteomes" id="UP000325690"/>
    </source>
</evidence>
<dbReference type="InterPro" id="IPR042070">
    <property type="entry name" value="PucR_C-HTH_sf"/>
</dbReference>
<dbReference type="InterPro" id="IPR012914">
    <property type="entry name" value="PucR_dom"/>
</dbReference>
<dbReference type="Gene3D" id="1.10.10.2840">
    <property type="entry name" value="PucR C-terminal helix-turn-helix domain"/>
    <property type="match status" value="1"/>
</dbReference>
<feature type="domain" description="Purine catabolism PurC-like" evidence="1">
    <location>
        <begin position="33"/>
        <end position="130"/>
    </location>
</feature>
<evidence type="ECO:0000313" key="3">
    <source>
        <dbReference type="EMBL" id="KAB7759917.1"/>
    </source>
</evidence>
<dbReference type="EMBL" id="ANBP01000001">
    <property type="protein sequence ID" value="KAB7759917.1"/>
    <property type="molecule type" value="Genomic_DNA"/>
</dbReference>
<comment type="caution">
    <text evidence="3">The sequence shown here is derived from an EMBL/GenBank/DDBJ whole genome shotgun (WGS) entry which is preliminary data.</text>
</comment>
<dbReference type="Pfam" id="PF13556">
    <property type="entry name" value="HTH_30"/>
    <property type="match status" value="1"/>
</dbReference>
<evidence type="ECO:0000259" key="1">
    <source>
        <dbReference type="Pfam" id="PF07905"/>
    </source>
</evidence>
<gene>
    <name evidence="3" type="ORF">MPHL21000_02500</name>
</gene>
<dbReference type="PANTHER" id="PTHR33744:SF17">
    <property type="entry name" value="CONSERVED PROTEIN"/>
    <property type="match status" value="1"/>
</dbReference>
<dbReference type="AlphaFoldDB" id="A0A5N5VGH9"/>
<name>A0A5N5VGH9_MYCPH</name>
<dbReference type="InterPro" id="IPR025736">
    <property type="entry name" value="PucR_C-HTH_dom"/>
</dbReference>
<dbReference type="InterPro" id="IPR051448">
    <property type="entry name" value="CdaR-like_regulators"/>
</dbReference>
<evidence type="ECO:0000259" key="2">
    <source>
        <dbReference type="Pfam" id="PF13556"/>
    </source>
</evidence>
<dbReference type="Proteomes" id="UP000325690">
    <property type="component" value="Unassembled WGS sequence"/>
</dbReference>
<protein>
    <submittedName>
        <fullName evidence="3">PucR family transcriptional regulator</fullName>
    </submittedName>
</protein>
<proteinExistence type="predicted"/>
<feature type="domain" description="PucR C-terminal helix-turn-helix" evidence="2">
    <location>
        <begin position="394"/>
        <end position="451"/>
    </location>
</feature>
<dbReference type="PANTHER" id="PTHR33744">
    <property type="entry name" value="CARBOHYDRATE DIACID REGULATOR"/>
    <property type="match status" value="1"/>
</dbReference>
<keyword evidence="4" id="KW-1185">Reference proteome</keyword>
<reference evidence="3 4" key="1">
    <citation type="submission" date="2012-10" db="EMBL/GenBank/DDBJ databases">
        <title>The draft sequence of the Mycobacterium pheli genome.</title>
        <authorList>
            <person name="Pettersson B.M.F."/>
            <person name="Das S."/>
            <person name="Dasgupta S."/>
            <person name="Bhattacharya A."/>
            <person name="Kirsebom L.A."/>
        </authorList>
    </citation>
    <scope>NUCLEOTIDE SEQUENCE [LARGE SCALE GENOMIC DNA]</scope>
    <source>
        <strain evidence="3 4">CCUG 21000</strain>
    </source>
</reference>
<organism evidence="3 4">
    <name type="scientific">Mycolicibacterium phlei DSM 43239 = CCUG 21000</name>
    <dbReference type="NCBI Taxonomy" id="1226750"/>
    <lineage>
        <taxon>Bacteria</taxon>
        <taxon>Bacillati</taxon>
        <taxon>Actinomycetota</taxon>
        <taxon>Actinomycetes</taxon>
        <taxon>Mycobacteriales</taxon>
        <taxon>Mycobacteriaceae</taxon>
        <taxon>Mycolicibacterium</taxon>
    </lineage>
</organism>
<accession>A0A5N5VGH9</accession>